<keyword evidence="2" id="KW-1185">Reference proteome</keyword>
<dbReference type="AlphaFoldDB" id="A0A7W9F017"/>
<organism evidence="1 2">
    <name type="scientific">Sphingomonas prati</name>
    <dbReference type="NCBI Taxonomy" id="1843237"/>
    <lineage>
        <taxon>Bacteria</taxon>
        <taxon>Pseudomonadati</taxon>
        <taxon>Pseudomonadota</taxon>
        <taxon>Alphaproteobacteria</taxon>
        <taxon>Sphingomonadales</taxon>
        <taxon>Sphingomonadaceae</taxon>
        <taxon>Sphingomonas</taxon>
    </lineage>
</organism>
<gene>
    <name evidence="1" type="ORF">FHS99_000378</name>
</gene>
<dbReference type="OrthoDB" id="7563673at2"/>
<evidence type="ECO:0000313" key="1">
    <source>
        <dbReference type="EMBL" id="MBB5727922.1"/>
    </source>
</evidence>
<proteinExistence type="predicted"/>
<comment type="caution">
    <text evidence="1">The sequence shown here is derived from an EMBL/GenBank/DDBJ whole genome shotgun (WGS) entry which is preliminary data.</text>
</comment>
<dbReference type="EMBL" id="JACIJR010000001">
    <property type="protein sequence ID" value="MBB5727922.1"/>
    <property type="molecule type" value="Genomic_DNA"/>
</dbReference>
<reference evidence="1 2" key="1">
    <citation type="submission" date="2020-08" db="EMBL/GenBank/DDBJ databases">
        <title>Genomic Encyclopedia of Type Strains, Phase IV (KMG-IV): sequencing the most valuable type-strain genomes for metagenomic binning, comparative biology and taxonomic classification.</title>
        <authorList>
            <person name="Goeker M."/>
        </authorList>
    </citation>
    <scope>NUCLEOTIDE SEQUENCE [LARGE SCALE GENOMIC DNA]</scope>
    <source>
        <strain evidence="1 2">DSM 103336</strain>
    </source>
</reference>
<dbReference type="Proteomes" id="UP000546701">
    <property type="component" value="Unassembled WGS sequence"/>
</dbReference>
<dbReference type="RefSeq" id="WP_157175090.1">
    <property type="nucleotide sequence ID" value="NZ_BMJP01000001.1"/>
</dbReference>
<name>A0A7W9F017_9SPHN</name>
<protein>
    <submittedName>
        <fullName evidence="1">Uncharacterized protein</fullName>
    </submittedName>
</protein>
<accession>A0A7W9F017</accession>
<sequence length="276" mass="30486">MLTLIMLAATIDIRHNAPPVALEQARSMSPADLGNALLKAGHSPIVEAVVGPEGMLPPPPPDLPEESEIKLFSAAEPAQQPDFCEKTRAVVTLEPVLRVQRKLPPSRPKSVSLTKLYRMAVQKNGASQCEAKRYEFFALDEKLAGRTFAILRLLNSLRMNGDRKVVVSIDDQEARVMRDYVRKNPSQAKGLSKKYTTPITNGRVAIQKFPISSISYVRNYVKALDDTLLDSDLKDEKGHDLEAIYLFAGGTWNAGIVLDGGRIVKVRFKKAIPPPF</sequence>
<evidence type="ECO:0000313" key="2">
    <source>
        <dbReference type="Proteomes" id="UP000546701"/>
    </source>
</evidence>